<dbReference type="SMART" id="SM00481">
    <property type="entry name" value="POLIIIAc"/>
    <property type="match status" value="1"/>
</dbReference>
<gene>
    <name evidence="8" type="ORF">UFOVP1246_95</name>
</gene>
<dbReference type="InterPro" id="IPR029460">
    <property type="entry name" value="DNAPol_HHH"/>
</dbReference>
<dbReference type="EC" id="2.7.7.7" evidence="1"/>
<sequence>MSKLWFSAHNHSCYSALDGMSDIKKMVSTAVKNGQPALALTDHGLMSGSFQLYKECKKAGILPFPGEEFYIVSDVADKSAPRYHVGMFALSHEGYKSLVWLSSLSHRRDRYHHKPRIDFQDLAKMASDGLFRDVALTTGCYFGLLAQTLITKGHKAACAIARAYATWCPNTYVEIQHHDTPHPDQWDDTILAEALLAVADEVGLPVIVTQDSHYCDHSDKELHDFYKRIAYAGSTTDDGFPGDSYHLADVKWMKDHFGASKDLRRIWNEGLDSCETLVNQHRLTLPALDNYKFQMPLWSKTADSDLRKRCERILRLRIPVANRTVYEDRLKYELDVIKDAGFASYFLLVGDIVAKCRKDDILVTARGSANGALVCWLMGIGTCDPIKWELLFERFLTRDRGKPPDIDLDIEDTYRDRLVEWLSHQNETLRIGTFSTFKVDGDGAGSLVQQYLFKRRRELSPEEMRERYPHNSNIHTIAEEDPDDAALLGALHDYKLRKAPGTHAAGIILSSRQQPLHDYLPSMLIPSSGHYVSQMEMEDVEDAGYVKVDLLGSRSLRTIHVALNNIGRDVSDFCDWIPLNDTKTYTLLRRGRTDTGIFQFEGYSSAKGCREVGVKSIHDLILVNALYRPATINAGHKDTYVRNRANPKGITYLHPFYEEHLKETYAVPVYQEQVMSILRGLGFPTDDLNRLLKAIKASNDKVDAAVATFASLKGDFFQRCRDVGMDDATCEQSWDFLRTFSEYSFNRAHSTAYGLMGYWMAYMKVHHSLEFHAALLSTTAGTEKEAKYVAEARRVGVPLAKADVNLSDSLWSLDRVNMKVRRGLISIGGIGEPTAEIIAANRPYLSVDDMIEKLPARPVTGGSDWKKKATLTGVYRKLAEAGALNSLGISANDHTYKKENQ</sequence>
<dbReference type="InterPro" id="IPR040982">
    <property type="entry name" value="DNA_pol3_finger"/>
</dbReference>
<keyword evidence="5" id="KW-0239">DNA-directed DNA polymerase</keyword>
<organism evidence="8">
    <name type="scientific">uncultured Caudovirales phage</name>
    <dbReference type="NCBI Taxonomy" id="2100421"/>
    <lineage>
        <taxon>Viruses</taxon>
        <taxon>Duplodnaviria</taxon>
        <taxon>Heunggongvirae</taxon>
        <taxon>Uroviricota</taxon>
        <taxon>Caudoviricetes</taxon>
        <taxon>Peduoviridae</taxon>
        <taxon>Maltschvirus</taxon>
        <taxon>Maltschvirus maltsch</taxon>
    </lineage>
</organism>
<dbReference type="Pfam" id="PF02811">
    <property type="entry name" value="PHP"/>
    <property type="match status" value="1"/>
</dbReference>
<evidence type="ECO:0000256" key="5">
    <source>
        <dbReference type="ARBA" id="ARBA00022932"/>
    </source>
</evidence>
<dbReference type="PANTHER" id="PTHR32294">
    <property type="entry name" value="DNA POLYMERASE III SUBUNIT ALPHA"/>
    <property type="match status" value="1"/>
</dbReference>
<reference evidence="8" key="1">
    <citation type="submission" date="2020-05" db="EMBL/GenBank/DDBJ databases">
        <authorList>
            <person name="Chiriac C."/>
            <person name="Salcher M."/>
            <person name="Ghai R."/>
            <person name="Kavagutti S V."/>
        </authorList>
    </citation>
    <scope>NUCLEOTIDE SEQUENCE</scope>
</reference>
<dbReference type="GO" id="GO:0006260">
    <property type="term" value="P:DNA replication"/>
    <property type="evidence" value="ECO:0007669"/>
    <property type="project" value="UniProtKB-KW"/>
</dbReference>
<accession>A0A6J5RMJ8</accession>
<dbReference type="GO" id="GO:0003887">
    <property type="term" value="F:DNA-directed DNA polymerase activity"/>
    <property type="evidence" value="ECO:0007669"/>
    <property type="project" value="UniProtKB-KW"/>
</dbReference>
<feature type="domain" description="Polymerase/histidinol phosphatase N-terminal" evidence="7">
    <location>
        <begin position="6"/>
        <end position="73"/>
    </location>
</feature>
<keyword evidence="4" id="KW-0235">DNA replication</keyword>
<dbReference type="SUPFAM" id="SSF89550">
    <property type="entry name" value="PHP domain-like"/>
    <property type="match status" value="1"/>
</dbReference>
<dbReference type="InterPro" id="IPR016195">
    <property type="entry name" value="Pol/histidinol_Pase-like"/>
</dbReference>
<name>A0A6J5RMJ8_9CAUD</name>
<dbReference type="Gene3D" id="1.10.150.870">
    <property type="match status" value="1"/>
</dbReference>
<evidence type="ECO:0000256" key="6">
    <source>
        <dbReference type="ARBA" id="ARBA00049244"/>
    </source>
</evidence>
<dbReference type="InterPro" id="IPR011708">
    <property type="entry name" value="DNA_pol3_alpha_NTPase_dom"/>
</dbReference>
<evidence type="ECO:0000256" key="1">
    <source>
        <dbReference type="ARBA" id="ARBA00012417"/>
    </source>
</evidence>
<dbReference type="Pfam" id="PF07733">
    <property type="entry name" value="DNA_pol3_alpha"/>
    <property type="match status" value="1"/>
</dbReference>
<keyword evidence="3" id="KW-0548">Nucleotidyltransferase</keyword>
<dbReference type="PANTHER" id="PTHR32294:SF0">
    <property type="entry name" value="DNA POLYMERASE III SUBUNIT ALPHA"/>
    <property type="match status" value="1"/>
</dbReference>
<dbReference type="InterPro" id="IPR004805">
    <property type="entry name" value="DnaE2/DnaE/PolC"/>
</dbReference>
<comment type="catalytic activity">
    <reaction evidence="6">
        <text>DNA(n) + a 2'-deoxyribonucleoside 5'-triphosphate = DNA(n+1) + diphosphate</text>
        <dbReference type="Rhea" id="RHEA:22508"/>
        <dbReference type="Rhea" id="RHEA-COMP:17339"/>
        <dbReference type="Rhea" id="RHEA-COMP:17340"/>
        <dbReference type="ChEBI" id="CHEBI:33019"/>
        <dbReference type="ChEBI" id="CHEBI:61560"/>
        <dbReference type="ChEBI" id="CHEBI:173112"/>
        <dbReference type="EC" id="2.7.7.7"/>
    </reaction>
</comment>
<dbReference type="Pfam" id="PF14579">
    <property type="entry name" value="HHH_6"/>
    <property type="match status" value="1"/>
</dbReference>
<proteinExistence type="predicted"/>
<evidence type="ECO:0000256" key="3">
    <source>
        <dbReference type="ARBA" id="ARBA00022695"/>
    </source>
</evidence>
<keyword evidence="2" id="KW-0808">Transferase</keyword>
<dbReference type="Gene3D" id="3.20.20.140">
    <property type="entry name" value="Metal-dependent hydrolases"/>
    <property type="match status" value="1"/>
</dbReference>
<evidence type="ECO:0000256" key="2">
    <source>
        <dbReference type="ARBA" id="ARBA00022679"/>
    </source>
</evidence>
<dbReference type="NCBIfam" id="TIGR00594">
    <property type="entry name" value="polc"/>
    <property type="match status" value="1"/>
</dbReference>
<dbReference type="EMBL" id="LR797193">
    <property type="protein sequence ID" value="CAB4193415.1"/>
    <property type="molecule type" value="Genomic_DNA"/>
</dbReference>
<protein>
    <recommendedName>
        <fullName evidence="1">DNA-directed DNA polymerase</fullName>
        <ecNumber evidence="1">2.7.7.7</ecNumber>
    </recommendedName>
</protein>
<dbReference type="Pfam" id="PF17657">
    <property type="entry name" value="DNA_pol3_finger"/>
    <property type="match status" value="1"/>
</dbReference>
<evidence type="ECO:0000259" key="7">
    <source>
        <dbReference type="SMART" id="SM00481"/>
    </source>
</evidence>
<dbReference type="GO" id="GO:0008408">
    <property type="term" value="F:3'-5' exonuclease activity"/>
    <property type="evidence" value="ECO:0007669"/>
    <property type="project" value="InterPro"/>
</dbReference>
<dbReference type="InterPro" id="IPR003141">
    <property type="entry name" value="Pol/His_phosphatase_N"/>
</dbReference>
<dbReference type="InterPro" id="IPR004013">
    <property type="entry name" value="PHP_dom"/>
</dbReference>
<evidence type="ECO:0000256" key="4">
    <source>
        <dbReference type="ARBA" id="ARBA00022705"/>
    </source>
</evidence>
<evidence type="ECO:0000313" key="8">
    <source>
        <dbReference type="EMBL" id="CAB4193415.1"/>
    </source>
</evidence>